<evidence type="ECO:0008006" key="5">
    <source>
        <dbReference type="Google" id="ProtNLM"/>
    </source>
</evidence>
<dbReference type="PANTHER" id="PTHR43531">
    <property type="entry name" value="PROTEIN ICFG"/>
    <property type="match status" value="1"/>
</dbReference>
<comment type="caution">
    <text evidence="3">The sequence shown here is derived from an EMBL/GenBank/DDBJ whole genome shotgun (WGS) entry which is preliminary data.</text>
</comment>
<sequence length="85" mass="9164">MDDIASQFQRVTDVVEEISVASQEQSQGVAQVGKGISHMDKTTQENAAMMEEMATASSLLHEKADNLVNTVSVFKLSARVAPLRG</sequence>
<dbReference type="Gene3D" id="1.10.287.950">
    <property type="entry name" value="Methyl-accepting chemotaxis protein"/>
    <property type="match status" value="1"/>
</dbReference>
<evidence type="ECO:0000256" key="1">
    <source>
        <dbReference type="ARBA" id="ARBA00022481"/>
    </source>
</evidence>
<name>A0A7W2EMT2_9BURK</name>
<dbReference type="SUPFAM" id="SSF58104">
    <property type="entry name" value="Methyl-accepting chemotaxis protein (MCP) signaling domain"/>
    <property type="match status" value="1"/>
</dbReference>
<evidence type="ECO:0000313" key="3">
    <source>
        <dbReference type="EMBL" id="MBA5608788.1"/>
    </source>
</evidence>
<accession>A0A7W2EMT2</accession>
<reference evidence="3 4" key="1">
    <citation type="submission" date="2020-07" db="EMBL/GenBank/DDBJ databases">
        <title>Novel species isolated from subtropical streams in China.</title>
        <authorList>
            <person name="Lu H."/>
        </authorList>
    </citation>
    <scope>NUCLEOTIDE SEQUENCE [LARGE SCALE GENOMIC DNA]</scope>
    <source>
        <strain evidence="3 4">FT3S</strain>
    </source>
</reference>
<dbReference type="GO" id="GO:0006935">
    <property type="term" value="P:chemotaxis"/>
    <property type="evidence" value="ECO:0007669"/>
    <property type="project" value="TreeGrafter"/>
</dbReference>
<protein>
    <recommendedName>
        <fullName evidence="5">Methyl-accepting chemotaxis protein (MCP) signalling domain-containing protein</fullName>
    </recommendedName>
</protein>
<dbReference type="InterPro" id="IPR051310">
    <property type="entry name" value="MCP_chemotaxis"/>
</dbReference>
<dbReference type="GO" id="GO:0005886">
    <property type="term" value="C:plasma membrane"/>
    <property type="evidence" value="ECO:0007669"/>
    <property type="project" value="TreeGrafter"/>
</dbReference>
<keyword evidence="4" id="KW-1185">Reference proteome</keyword>
<dbReference type="EMBL" id="JACEZS010000043">
    <property type="protein sequence ID" value="MBA5608788.1"/>
    <property type="molecule type" value="Genomic_DNA"/>
</dbReference>
<dbReference type="GO" id="GO:0004888">
    <property type="term" value="F:transmembrane signaling receptor activity"/>
    <property type="evidence" value="ECO:0007669"/>
    <property type="project" value="TreeGrafter"/>
</dbReference>
<evidence type="ECO:0000256" key="2">
    <source>
        <dbReference type="ARBA" id="ARBA00029447"/>
    </source>
</evidence>
<comment type="similarity">
    <text evidence="2">Belongs to the methyl-accepting chemotaxis (MCP) protein family.</text>
</comment>
<organism evidence="3 4">
    <name type="scientific">Rugamonas fusca</name>
    <dbReference type="NCBI Taxonomy" id="2758568"/>
    <lineage>
        <taxon>Bacteria</taxon>
        <taxon>Pseudomonadati</taxon>
        <taxon>Pseudomonadota</taxon>
        <taxon>Betaproteobacteria</taxon>
        <taxon>Burkholderiales</taxon>
        <taxon>Oxalobacteraceae</taxon>
        <taxon>Telluria group</taxon>
        <taxon>Rugamonas</taxon>
    </lineage>
</organism>
<dbReference type="PANTHER" id="PTHR43531:SF14">
    <property type="entry name" value="METHYL-ACCEPTING CHEMOTAXIS PROTEIN I-RELATED"/>
    <property type="match status" value="1"/>
</dbReference>
<dbReference type="AlphaFoldDB" id="A0A7W2EMT2"/>
<evidence type="ECO:0000313" key="4">
    <source>
        <dbReference type="Proteomes" id="UP000566711"/>
    </source>
</evidence>
<keyword evidence="1" id="KW-0488">Methylation</keyword>
<proteinExistence type="inferred from homology"/>
<dbReference type="Proteomes" id="UP000566711">
    <property type="component" value="Unassembled WGS sequence"/>
</dbReference>
<gene>
    <name evidence="3" type="ORF">H3H36_25945</name>
</gene>